<dbReference type="PANTHER" id="PTHR44051">
    <property type="entry name" value="GLUTATHIONE S-TRANSFERASE-RELATED"/>
    <property type="match status" value="1"/>
</dbReference>
<dbReference type="OrthoDB" id="81087at2"/>
<sequence>MIRFYYHPTPNPAKISLFLEEAGLDYEVVPVDTSKGQQHDPEFRKINPNGKVPAIVDLEGPGGQPAAVFDSTAILLYLAEKTGRFLGQTQDRPALLSWLLFIASGIGPFSGQAVHFQHAAPAGLDYAVNRYRREAERHYKVLDDHLSDREFIVGNEYTIADISAWGWLDRASRVMKGDEDPLALYPNIKRWFRGVDARPAVARARAVASDVEFKKVNDEETQRALFPSNFAPVV</sequence>
<dbReference type="EMBL" id="PDNV01000008">
    <property type="protein sequence ID" value="PLC53212.1"/>
    <property type="molecule type" value="Genomic_DNA"/>
</dbReference>
<dbReference type="RefSeq" id="WP_102070482.1">
    <property type="nucleotide sequence ID" value="NZ_PDNV01000008.1"/>
</dbReference>
<dbReference type="InterPro" id="IPR040079">
    <property type="entry name" value="Glutathione_S-Trfase"/>
</dbReference>
<dbReference type="Gene3D" id="1.20.1050.10">
    <property type="match status" value="1"/>
</dbReference>
<feature type="domain" description="GST C-terminal" evidence="2">
    <location>
        <begin position="88"/>
        <end position="225"/>
    </location>
</feature>
<comment type="caution">
    <text evidence="3">The sequence shown here is derived from an EMBL/GenBank/DDBJ whole genome shotgun (WGS) entry which is preliminary data.</text>
</comment>
<dbReference type="PANTHER" id="PTHR44051:SF19">
    <property type="entry name" value="DISULFIDE-BOND OXIDOREDUCTASE YFCG"/>
    <property type="match status" value="1"/>
</dbReference>
<organism evidence="3 4">
    <name type="scientific">Pollutimonas nitritireducens</name>
    <dbReference type="NCBI Taxonomy" id="2045209"/>
    <lineage>
        <taxon>Bacteria</taxon>
        <taxon>Pseudomonadati</taxon>
        <taxon>Pseudomonadota</taxon>
        <taxon>Betaproteobacteria</taxon>
        <taxon>Burkholderiales</taxon>
        <taxon>Alcaligenaceae</taxon>
        <taxon>Pollutimonas</taxon>
    </lineage>
</organism>
<gene>
    <name evidence="3" type="ORF">CR155_13080</name>
</gene>
<dbReference type="SUPFAM" id="SSF52833">
    <property type="entry name" value="Thioredoxin-like"/>
    <property type="match status" value="1"/>
</dbReference>
<dbReference type="SUPFAM" id="SSF47616">
    <property type="entry name" value="GST C-terminal domain-like"/>
    <property type="match status" value="1"/>
</dbReference>
<dbReference type="Gene3D" id="3.40.30.10">
    <property type="entry name" value="Glutaredoxin"/>
    <property type="match status" value="1"/>
</dbReference>
<accession>A0A2N4UDX5</accession>
<evidence type="ECO:0000259" key="1">
    <source>
        <dbReference type="PROSITE" id="PS50404"/>
    </source>
</evidence>
<evidence type="ECO:0000259" key="2">
    <source>
        <dbReference type="PROSITE" id="PS50405"/>
    </source>
</evidence>
<name>A0A2N4UDX5_9BURK</name>
<dbReference type="InterPro" id="IPR036282">
    <property type="entry name" value="Glutathione-S-Trfase_C_sf"/>
</dbReference>
<evidence type="ECO:0000313" key="4">
    <source>
        <dbReference type="Proteomes" id="UP000234328"/>
    </source>
</evidence>
<dbReference type="SFLD" id="SFLDS00019">
    <property type="entry name" value="Glutathione_Transferase_(cytos"/>
    <property type="match status" value="1"/>
</dbReference>
<feature type="domain" description="GST N-terminal" evidence="1">
    <location>
        <begin position="1"/>
        <end position="86"/>
    </location>
</feature>
<dbReference type="InterPro" id="IPR004045">
    <property type="entry name" value="Glutathione_S-Trfase_N"/>
</dbReference>
<dbReference type="CDD" id="cd03048">
    <property type="entry name" value="GST_N_Ure2p_like"/>
    <property type="match status" value="1"/>
</dbReference>
<dbReference type="InterPro" id="IPR010987">
    <property type="entry name" value="Glutathione-S-Trfase_C-like"/>
</dbReference>
<dbReference type="Proteomes" id="UP000234328">
    <property type="component" value="Unassembled WGS sequence"/>
</dbReference>
<protein>
    <submittedName>
        <fullName evidence="3">Glutathione S-transferase</fullName>
    </submittedName>
</protein>
<dbReference type="GO" id="GO:0016740">
    <property type="term" value="F:transferase activity"/>
    <property type="evidence" value="ECO:0007669"/>
    <property type="project" value="UniProtKB-KW"/>
</dbReference>
<evidence type="ECO:0000313" key="3">
    <source>
        <dbReference type="EMBL" id="PLC53212.1"/>
    </source>
</evidence>
<dbReference type="AlphaFoldDB" id="A0A2N4UDX5"/>
<dbReference type="Pfam" id="PF02798">
    <property type="entry name" value="GST_N"/>
    <property type="match status" value="1"/>
</dbReference>
<dbReference type="SFLD" id="SFLDG01151">
    <property type="entry name" value="Main.2:_Nu-like"/>
    <property type="match status" value="1"/>
</dbReference>
<dbReference type="PROSITE" id="PS50404">
    <property type="entry name" value="GST_NTER"/>
    <property type="match status" value="1"/>
</dbReference>
<dbReference type="InterPro" id="IPR036249">
    <property type="entry name" value="Thioredoxin-like_sf"/>
</dbReference>
<keyword evidence="3" id="KW-0808">Transferase</keyword>
<dbReference type="Pfam" id="PF13410">
    <property type="entry name" value="GST_C_2"/>
    <property type="match status" value="1"/>
</dbReference>
<keyword evidence="4" id="KW-1185">Reference proteome</keyword>
<proteinExistence type="predicted"/>
<reference evidence="3 4" key="1">
    <citation type="submission" date="2017-10" db="EMBL/GenBank/DDBJ databases">
        <title>Two draft genome sequences of Pusillimonas sp. strains isolated from a nitrate- and radionuclide-contaminated groundwater in Russia.</title>
        <authorList>
            <person name="Grouzdev D.S."/>
            <person name="Tourova T.P."/>
            <person name="Goeva M.A."/>
            <person name="Babich T.L."/>
            <person name="Sokolova D.S."/>
            <person name="Abdullin R."/>
            <person name="Poltaraus A.B."/>
            <person name="Toshchakov S.V."/>
            <person name="Nazina T.N."/>
        </authorList>
    </citation>
    <scope>NUCLEOTIDE SEQUENCE [LARGE SCALE GENOMIC DNA]</scope>
    <source>
        <strain evidence="3 4">JR1/69-2-13</strain>
    </source>
</reference>
<dbReference type="PROSITE" id="PS50405">
    <property type="entry name" value="GST_CTER"/>
    <property type="match status" value="1"/>
</dbReference>
<dbReference type="SFLD" id="SFLDG00358">
    <property type="entry name" value="Main_(cytGST)"/>
    <property type="match status" value="1"/>
</dbReference>